<dbReference type="STRING" id="385682.SAMN05444380_107121"/>
<keyword evidence="3" id="KW-1185">Reference proteome</keyword>
<keyword evidence="1" id="KW-1133">Transmembrane helix</keyword>
<evidence type="ECO:0000256" key="1">
    <source>
        <dbReference type="SAM" id="Phobius"/>
    </source>
</evidence>
<organism evidence="2 3">
    <name type="scientific">Thermophagus xiamenensis</name>
    <dbReference type="NCBI Taxonomy" id="385682"/>
    <lineage>
        <taxon>Bacteria</taxon>
        <taxon>Pseudomonadati</taxon>
        <taxon>Bacteroidota</taxon>
        <taxon>Bacteroidia</taxon>
        <taxon>Marinilabiliales</taxon>
        <taxon>Marinilabiliaceae</taxon>
        <taxon>Thermophagus</taxon>
    </lineage>
</organism>
<dbReference type="Proteomes" id="UP000181976">
    <property type="component" value="Unassembled WGS sequence"/>
</dbReference>
<accession>A0A1I1Y993</accession>
<dbReference type="Pfam" id="PF11667">
    <property type="entry name" value="DUF3267"/>
    <property type="match status" value="1"/>
</dbReference>
<dbReference type="RefSeq" id="WP_010526165.1">
    <property type="nucleotide sequence ID" value="NZ_AFSL01000005.1"/>
</dbReference>
<reference evidence="2 3" key="1">
    <citation type="submission" date="2016-10" db="EMBL/GenBank/DDBJ databases">
        <authorList>
            <person name="de Groot N.N."/>
        </authorList>
    </citation>
    <scope>NUCLEOTIDE SEQUENCE [LARGE SCALE GENOMIC DNA]</scope>
    <source>
        <strain evidence="2 3">DSM 19012</strain>
    </source>
</reference>
<dbReference type="EMBL" id="FONA01000007">
    <property type="protein sequence ID" value="SFE16131.1"/>
    <property type="molecule type" value="Genomic_DNA"/>
</dbReference>
<dbReference type="AlphaFoldDB" id="A0A1I1Y993"/>
<dbReference type="OrthoDB" id="9789112at2"/>
<proteinExistence type="predicted"/>
<keyword evidence="1" id="KW-0812">Transmembrane</keyword>
<protein>
    <submittedName>
        <fullName evidence="2">Putative zincin peptidase</fullName>
    </submittedName>
</protein>
<dbReference type="InterPro" id="IPR021683">
    <property type="entry name" value="DUF3267"/>
</dbReference>
<dbReference type="eggNOG" id="ENOG5031SK9">
    <property type="taxonomic scope" value="Bacteria"/>
</dbReference>
<feature type="transmembrane region" description="Helical" evidence="1">
    <location>
        <begin position="132"/>
        <end position="152"/>
    </location>
</feature>
<evidence type="ECO:0000313" key="2">
    <source>
        <dbReference type="EMBL" id="SFE16131.1"/>
    </source>
</evidence>
<feature type="transmembrane region" description="Helical" evidence="1">
    <location>
        <begin position="47"/>
        <end position="72"/>
    </location>
</feature>
<name>A0A1I1Y993_9BACT</name>
<sequence length="174" mass="19571">MTEITITIEEAAKKAMGLIIPTLFVTGIPFFVLHGSEPFLDWNFKEVLFFLFILIAGIPVHELLHALVFGIFARGGFKSVKLGIESKTFTPYCHCSSPIRVQYYRLGALLPFLVLGVIPYIASLFIGSLGWWLYGYFYIIAAGGDLVALKMLKKIPGHRRVLDHPKKMGFYVLD</sequence>
<evidence type="ECO:0000313" key="3">
    <source>
        <dbReference type="Proteomes" id="UP000181976"/>
    </source>
</evidence>
<gene>
    <name evidence="2" type="ORF">SAMN05444380_107121</name>
</gene>
<dbReference type="InParanoid" id="A0A1I1Y993"/>
<feature type="transmembrane region" description="Helical" evidence="1">
    <location>
        <begin position="15"/>
        <end position="35"/>
    </location>
</feature>
<feature type="transmembrane region" description="Helical" evidence="1">
    <location>
        <begin position="106"/>
        <end position="126"/>
    </location>
</feature>
<keyword evidence="1" id="KW-0472">Membrane</keyword>